<evidence type="ECO:0000256" key="9">
    <source>
        <dbReference type="HAMAP-Rule" id="MF_01308"/>
    </source>
</evidence>
<evidence type="ECO:0000256" key="5">
    <source>
        <dbReference type="ARBA" id="ARBA00022989"/>
    </source>
</evidence>
<keyword evidence="10" id="KW-0934">Plastid</keyword>
<keyword evidence="9" id="KW-0633">Potassium transport</keyword>
<keyword evidence="10" id="KW-0150">Chloroplast</keyword>
<feature type="transmembrane region" description="Helical" evidence="9">
    <location>
        <begin position="327"/>
        <end position="347"/>
    </location>
</feature>
<protein>
    <recommendedName>
        <fullName evidence="9">Potassium/proton antiporter CemA</fullName>
    </recommendedName>
    <alternativeName>
        <fullName evidence="9">Chloroplast envelope membrane protein A</fullName>
        <shortName evidence="9">CemA</shortName>
    </alternativeName>
</protein>
<feature type="transmembrane region" description="Helical" evidence="9">
    <location>
        <begin position="291"/>
        <end position="315"/>
    </location>
</feature>
<dbReference type="EMBL" id="MW077730">
    <property type="protein sequence ID" value="QSV37257.1"/>
    <property type="molecule type" value="Genomic_DNA"/>
</dbReference>
<keyword evidence="9" id="KW-1001">Plastid inner membrane</keyword>
<keyword evidence="4 9" id="KW-0375">Hydrogen ion transport</keyword>
<evidence type="ECO:0000256" key="2">
    <source>
        <dbReference type="ARBA" id="ARBA00022448"/>
    </source>
</evidence>
<proteinExistence type="inferred from homology"/>
<comment type="function">
    <text evidence="9">Contributes to K(+)/H(+) antiport activity by supporting proton efflux to control proton extrusion and homeostasis in chloroplasts in a light-dependent manner to modulate photosynthesis. Prevents excessive induction of non-photochemical quenching (NPQ) under continuous-light conditions. Indirectly promotes efficient inorganic carbon uptake into chloroplasts.</text>
</comment>
<dbReference type="PANTHER" id="PTHR33650">
    <property type="entry name" value="CHLOROPLAST ENVELOPE MEMBRANE PROTEIN-RELATED"/>
    <property type="match status" value="1"/>
</dbReference>
<feature type="transmembrane region" description="Helical" evidence="9">
    <location>
        <begin position="367"/>
        <end position="386"/>
    </location>
</feature>
<gene>
    <name evidence="9 10" type="primary">cemA</name>
</gene>
<evidence type="ECO:0000256" key="4">
    <source>
        <dbReference type="ARBA" id="ARBA00022781"/>
    </source>
</evidence>
<dbReference type="HAMAP" id="MF_01308">
    <property type="entry name" value="CemA_PxcA"/>
    <property type="match status" value="1"/>
</dbReference>
<dbReference type="GO" id="GO:0015297">
    <property type="term" value="F:antiporter activity"/>
    <property type="evidence" value="ECO:0007669"/>
    <property type="project" value="UniProtKB-KW"/>
</dbReference>
<sequence length="406" mass="46958">MNQFFAWSWWGNTPERALEIAYESANRMQTIRADYLRAYGEPRPNPKALNSAEAYLQAQLTRYAWTTRIRLAEFRLSTTLLAGQQIAEGGDVWERLQLIDRYLLDLESWQKDLFDREPVSPQVESPEVFRGREGRRTPTLAFEKTGLVPRSITRTFDRFRRELSPTTETLVIQEFRISRYQMLASFRYLASLVLIPWLVSVPLKFLVLSPLMSHWWNESHSEIFLNTYQQDRAFREMQAFQEKLYFEMLTGEMSPLEAPELSVQLNRKAVALAEAYNEDSIQSMTNLLGDLVAGLTLIILLTTGTAQIAVLKSFLDELLYSLSDATKAFLIILCTDVFVGFHSPHGWEVLLELVLRHLGLPESPNFIFLFVATFPVVLDTVLKYWIFRYLNQISPSAVATYHNMNE</sequence>
<dbReference type="AlphaFoldDB" id="A0A8A2H8G8"/>
<evidence type="ECO:0000256" key="8">
    <source>
        <dbReference type="ARBA" id="ARBA00043980"/>
    </source>
</evidence>
<keyword evidence="7 9" id="KW-0472">Membrane</keyword>
<dbReference type="GeneID" id="69223219"/>
<keyword evidence="3 9" id="KW-0812">Transmembrane</keyword>
<evidence type="ECO:0000256" key="6">
    <source>
        <dbReference type="ARBA" id="ARBA00023065"/>
    </source>
</evidence>
<keyword evidence="9" id="KW-0050">Antiport</keyword>
<keyword evidence="6 9" id="KW-0406">Ion transport</keyword>
<dbReference type="PANTHER" id="PTHR33650:SF2">
    <property type="entry name" value="CHLOROPLAST ENVELOPE MEMBRANE PROTEIN"/>
    <property type="match status" value="1"/>
</dbReference>
<comment type="subcellular location">
    <subcellularLocation>
        <location evidence="1">Membrane</location>
        <topology evidence="1">Multi-pass membrane protein</topology>
    </subcellularLocation>
    <subcellularLocation>
        <location evidence="9">Plastid</location>
        <location evidence="9">Chloroplast inner membrane</location>
        <topology evidence="9">Multi-pass membrane protein</topology>
    </subcellularLocation>
</comment>
<evidence type="ECO:0000313" key="10">
    <source>
        <dbReference type="EMBL" id="QSV37257.1"/>
    </source>
</evidence>
<evidence type="ECO:0000256" key="3">
    <source>
        <dbReference type="ARBA" id="ARBA00022692"/>
    </source>
</evidence>
<comment type="similarity">
    <text evidence="8 9">Belongs to the CemA family.</text>
</comment>
<keyword evidence="2 9" id="KW-0813">Transport</keyword>
<dbReference type="GO" id="GO:0009706">
    <property type="term" value="C:chloroplast inner membrane"/>
    <property type="evidence" value="ECO:0007669"/>
    <property type="project" value="UniProtKB-SubCell"/>
</dbReference>
<reference evidence="10" key="1">
    <citation type="journal article" date="2021" name="Mitochondrial DNA Part B Resour">
        <title>A gene-rich and compact chloroplast genome of the green alga Nephroselmis pyriformis (N.Carter) Ettl 1982 from the shores of Mersin (Eastern Mediterranean Sea).</title>
        <authorList>
            <person name="Gastineau R."/>
            <person name="Konucu M."/>
            <person name="Tekdal D."/>
            <person name="Lemieux C."/>
            <person name="Turmel M."/>
            <person name="Witkowski A."/>
            <person name="Eker-Develi E."/>
        </authorList>
    </citation>
    <scope>NUCLEOTIDE SEQUENCE</scope>
    <source>
        <strain evidence="10">MED1</strain>
    </source>
</reference>
<keyword evidence="5 9" id="KW-1133">Transmembrane helix</keyword>
<dbReference type="GO" id="GO:0015078">
    <property type="term" value="F:proton transmembrane transporter activity"/>
    <property type="evidence" value="ECO:0007669"/>
    <property type="project" value="UniProtKB-UniRule"/>
</dbReference>
<comment type="catalytic activity">
    <reaction evidence="9">
        <text>K(+)(in) + H(+)(out) = K(+)(out) + H(+)(in)</text>
        <dbReference type="Rhea" id="RHEA:29467"/>
        <dbReference type="ChEBI" id="CHEBI:15378"/>
        <dbReference type="ChEBI" id="CHEBI:29103"/>
    </reaction>
</comment>
<feature type="transmembrane region" description="Helical" evidence="9">
    <location>
        <begin position="186"/>
        <end position="207"/>
    </location>
</feature>
<geneLocation type="chloroplast" evidence="10"/>
<dbReference type="Pfam" id="PF03040">
    <property type="entry name" value="CemA"/>
    <property type="match status" value="1"/>
</dbReference>
<keyword evidence="9" id="KW-0630">Potassium</keyword>
<accession>A0A8A2H8G8</accession>
<dbReference type="RefSeq" id="YP_010231188.1">
    <property type="nucleotide sequence ID" value="NC_059722.1"/>
</dbReference>
<name>A0A8A2H8G8_9CHLO</name>
<evidence type="ECO:0000256" key="1">
    <source>
        <dbReference type="ARBA" id="ARBA00004141"/>
    </source>
</evidence>
<dbReference type="InterPro" id="IPR004282">
    <property type="entry name" value="CemA"/>
</dbReference>
<dbReference type="GO" id="GO:0006813">
    <property type="term" value="P:potassium ion transport"/>
    <property type="evidence" value="ECO:0007669"/>
    <property type="project" value="UniProtKB-UniRule"/>
</dbReference>
<organism evidence="10">
    <name type="scientific">Nephroselmis pyriformis</name>
    <dbReference type="NCBI Taxonomy" id="156128"/>
    <lineage>
        <taxon>Eukaryota</taxon>
        <taxon>Viridiplantae</taxon>
        <taxon>Chlorophyta</taxon>
        <taxon>Nephroselmidophyceae</taxon>
        <taxon>Nephroselmidales</taxon>
        <taxon>Nephroselmidaceae</taxon>
        <taxon>Nephroselmis</taxon>
    </lineage>
</organism>
<evidence type="ECO:0000256" key="7">
    <source>
        <dbReference type="ARBA" id="ARBA00023136"/>
    </source>
</evidence>